<name>A0ABV7SV86_9SPHN</name>
<dbReference type="SUPFAM" id="SSF53795">
    <property type="entry name" value="PEP carboxykinase-like"/>
    <property type="match status" value="1"/>
</dbReference>
<reference evidence="2" key="1">
    <citation type="journal article" date="2019" name="Int. J. Syst. Evol. Microbiol.">
        <title>The Global Catalogue of Microorganisms (GCM) 10K type strain sequencing project: providing services to taxonomists for standard genome sequencing and annotation.</title>
        <authorList>
            <consortium name="The Broad Institute Genomics Platform"/>
            <consortium name="The Broad Institute Genome Sequencing Center for Infectious Disease"/>
            <person name="Wu L."/>
            <person name="Ma J."/>
        </authorList>
    </citation>
    <scope>NUCLEOTIDE SEQUENCE [LARGE SCALE GENOMIC DNA]</scope>
    <source>
        <strain evidence="2">KCTC 42739</strain>
    </source>
</reference>
<proteinExistence type="predicted"/>
<dbReference type="Proteomes" id="UP001595713">
    <property type="component" value="Unassembled WGS sequence"/>
</dbReference>
<dbReference type="RefSeq" id="WP_261294205.1">
    <property type="nucleotide sequence ID" value="NZ_JANQBK010000005.1"/>
</dbReference>
<dbReference type="SUPFAM" id="SSF52540">
    <property type="entry name" value="P-loop containing nucleoside triphosphate hydrolases"/>
    <property type="match status" value="1"/>
</dbReference>
<dbReference type="InterPro" id="IPR027417">
    <property type="entry name" value="P-loop_NTPase"/>
</dbReference>
<organism evidence="1 2">
    <name type="scientific">Sphingomonas hylomeconis</name>
    <dbReference type="NCBI Taxonomy" id="1395958"/>
    <lineage>
        <taxon>Bacteria</taxon>
        <taxon>Pseudomonadati</taxon>
        <taxon>Pseudomonadota</taxon>
        <taxon>Alphaproteobacteria</taxon>
        <taxon>Sphingomonadales</taxon>
        <taxon>Sphingomonadaceae</taxon>
        <taxon>Sphingomonas</taxon>
    </lineage>
</organism>
<protein>
    <submittedName>
        <fullName evidence="1">HPr kinase/phosphorylase</fullName>
    </submittedName>
</protein>
<keyword evidence="1" id="KW-0418">Kinase</keyword>
<comment type="caution">
    <text evidence="1">The sequence shown here is derived from an EMBL/GenBank/DDBJ whole genome shotgun (WGS) entry which is preliminary data.</text>
</comment>
<evidence type="ECO:0000313" key="2">
    <source>
        <dbReference type="Proteomes" id="UP001595713"/>
    </source>
</evidence>
<keyword evidence="1" id="KW-0808">Transferase</keyword>
<gene>
    <name evidence="1" type="ORF">ACFONA_11755</name>
</gene>
<sequence length="316" mass="34008">MTKINAVPDTSRYSISGLTVAADLEIPGAVALTDVWQTADVTIASGALPDRLDGATGGPNWQMTKTAFLIVVPGIIRMLVSNGADIRYALIGDTAIEDAVAFLSGTGFGILLHQRERILLHASAVRVGNRAVLFCGASGAGKSTLAGALVTAGYDLVSDDFCAISIDAKGVSHVAPDGRQLKLWRNAIDRLALEERRRAPVRSMLEKFYVEPRAATACPLQLGAVYMLREQRATLAPGIARPSIVDGTLMVRGNAYRPAIVRRMAQQKLYFDASASICQHAGIYTLTRPMAFHDLPVTIDWLEAHWRDIGLLTRAA</sequence>
<accession>A0ABV7SV86</accession>
<evidence type="ECO:0000313" key="1">
    <source>
        <dbReference type="EMBL" id="MFC3580839.1"/>
    </source>
</evidence>
<dbReference type="EMBL" id="JBHRXP010000007">
    <property type="protein sequence ID" value="MFC3580839.1"/>
    <property type="molecule type" value="Genomic_DNA"/>
</dbReference>
<keyword evidence="2" id="KW-1185">Reference proteome</keyword>
<dbReference type="GO" id="GO:0016301">
    <property type="term" value="F:kinase activity"/>
    <property type="evidence" value="ECO:0007669"/>
    <property type="project" value="UniProtKB-KW"/>
</dbReference>
<dbReference type="Gene3D" id="3.40.50.300">
    <property type="entry name" value="P-loop containing nucleotide triphosphate hydrolases"/>
    <property type="match status" value="1"/>
</dbReference>